<dbReference type="Proteomes" id="UP000295468">
    <property type="component" value="Unassembled WGS sequence"/>
</dbReference>
<comment type="caution">
    <text evidence="1">The sequence shown here is derived from an EMBL/GenBank/DDBJ whole genome shotgun (WGS) entry which is preliminary data.</text>
</comment>
<name>A0A4R6TRJ8_9FLAO</name>
<accession>A0A4R6TRJ8</accession>
<protein>
    <recommendedName>
        <fullName evidence="3">Fibronectin type-III domain-containing protein</fullName>
    </recommendedName>
</protein>
<dbReference type="SUPFAM" id="SSF49265">
    <property type="entry name" value="Fibronectin type III"/>
    <property type="match status" value="1"/>
</dbReference>
<dbReference type="RefSeq" id="WP_133642553.1">
    <property type="nucleotide sequence ID" value="NZ_SNYI01000001.1"/>
</dbReference>
<gene>
    <name evidence="1" type="ORF">CLV82_0328</name>
</gene>
<reference evidence="1 2" key="1">
    <citation type="submission" date="2019-03" db="EMBL/GenBank/DDBJ databases">
        <title>Genomic Encyclopedia of Archaeal and Bacterial Type Strains, Phase II (KMG-II): from individual species to whole genera.</title>
        <authorList>
            <person name="Goeker M."/>
        </authorList>
    </citation>
    <scope>NUCLEOTIDE SEQUENCE [LARGE SCALE GENOMIC DNA]</scope>
    <source>
        <strain evidence="1 2">DSM 18435</strain>
    </source>
</reference>
<dbReference type="InterPro" id="IPR013783">
    <property type="entry name" value="Ig-like_fold"/>
</dbReference>
<proteinExistence type="predicted"/>
<dbReference type="Gene3D" id="2.60.40.10">
    <property type="entry name" value="Immunoglobulins"/>
    <property type="match status" value="1"/>
</dbReference>
<dbReference type="InterPro" id="IPR036116">
    <property type="entry name" value="FN3_sf"/>
</dbReference>
<dbReference type="EMBL" id="SNYI01000001">
    <property type="protein sequence ID" value="TDQ32499.1"/>
    <property type="molecule type" value="Genomic_DNA"/>
</dbReference>
<keyword evidence="2" id="KW-1185">Reference proteome</keyword>
<dbReference type="OrthoDB" id="789771at2"/>
<organism evidence="1 2">
    <name type="scientific">Zeaxanthinibacter enoshimensis</name>
    <dbReference type="NCBI Taxonomy" id="392009"/>
    <lineage>
        <taxon>Bacteria</taxon>
        <taxon>Pseudomonadati</taxon>
        <taxon>Bacteroidota</taxon>
        <taxon>Flavobacteriia</taxon>
        <taxon>Flavobacteriales</taxon>
        <taxon>Flavobacteriaceae</taxon>
        <taxon>Zeaxanthinibacter</taxon>
    </lineage>
</organism>
<evidence type="ECO:0000313" key="1">
    <source>
        <dbReference type="EMBL" id="TDQ32499.1"/>
    </source>
</evidence>
<sequence>MKQTIVFLMVILLWACGKDDPKPPKPANLIFPLENSECTEGRVLSDLTSEVEFRWGAGSNTKDYELRVVNLLTNVGQSLRTEQLSAKLPLLKGTPYSWVVISRNTQTEVSATSATWKFYNAGAQTNYAPFPAAVISPKSGASVVRDINNEVTLRWEGADVDNDISLFEIYVAETNLPEALAASLGPATSSFKVSVSANTVYYWKVVTIDREGNRSESGVFSFKAL</sequence>
<evidence type="ECO:0000313" key="2">
    <source>
        <dbReference type="Proteomes" id="UP000295468"/>
    </source>
</evidence>
<dbReference type="AlphaFoldDB" id="A0A4R6TRJ8"/>
<evidence type="ECO:0008006" key="3">
    <source>
        <dbReference type="Google" id="ProtNLM"/>
    </source>
</evidence>